<evidence type="ECO:0000256" key="6">
    <source>
        <dbReference type="SAM" id="Phobius"/>
    </source>
</evidence>
<gene>
    <name evidence="7" type="ORF">TCM_038166</name>
</gene>
<dbReference type="GO" id="GO:0038023">
    <property type="term" value="F:signaling receptor activity"/>
    <property type="evidence" value="ECO:0000318"/>
    <property type="project" value="GO_Central"/>
</dbReference>
<feature type="transmembrane region" description="Helical" evidence="6">
    <location>
        <begin position="313"/>
        <end position="331"/>
    </location>
</feature>
<feature type="transmembrane region" description="Helical" evidence="6">
    <location>
        <begin position="102"/>
        <end position="123"/>
    </location>
</feature>
<organism evidence="7 8">
    <name type="scientific">Theobroma cacao</name>
    <name type="common">Cacao</name>
    <name type="synonym">Cocoa</name>
    <dbReference type="NCBI Taxonomy" id="3641"/>
    <lineage>
        <taxon>Eukaryota</taxon>
        <taxon>Viridiplantae</taxon>
        <taxon>Streptophyta</taxon>
        <taxon>Embryophyta</taxon>
        <taxon>Tracheophyta</taxon>
        <taxon>Spermatophyta</taxon>
        <taxon>Magnoliopsida</taxon>
        <taxon>eudicotyledons</taxon>
        <taxon>Gunneridae</taxon>
        <taxon>Pentapetalae</taxon>
        <taxon>rosids</taxon>
        <taxon>malvids</taxon>
        <taxon>Malvales</taxon>
        <taxon>Malvaceae</taxon>
        <taxon>Byttnerioideae</taxon>
        <taxon>Theobroma</taxon>
    </lineage>
</organism>
<dbReference type="EMBL" id="CM001887">
    <property type="protein sequence ID" value="EOY31192.1"/>
    <property type="molecule type" value="Genomic_DNA"/>
</dbReference>
<reference evidence="7 8" key="1">
    <citation type="journal article" date="2013" name="Genome Biol.">
        <title>The genome sequence of the most widely cultivated cacao type and its use to identify candidate genes regulating pod color.</title>
        <authorList>
            <person name="Motamayor J.C."/>
            <person name="Mockaitis K."/>
            <person name="Schmutz J."/>
            <person name="Haiminen N."/>
            <person name="Iii D.L."/>
            <person name="Cornejo O."/>
            <person name="Findley S.D."/>
            <person name="Zheng P."/>
            <person name="Utro F."/>
            <person name="Royaert S."/>
            <person name="Saski C."/>
            <person name="Jenkins J."/>
            <person name="Podicheti R."/>
            <person name="Zhao M."/>
            <person name="Scheffler B.E."/>
            <person name="Stack J.C."/>
            <person name="Feltus F.A."/>
            <person name="Mustiga G.M."/>
            <person name="Amores F."/>
            <person name="Phillips W."/>
            <person name="Marelli J.P."/>
            <person name="May G.D."/>
            <person name="Shapiro H."/>
            <person name="Ma J."/>
            <person name="Bustamante C.D."/>
            <person name="Schnell R.J."/>
            <person name="Main D."/>
            <person name="Gilbert D."/>
            <person name="Parida L."/>
            <person name="Kuhn D.N."/>
        </authorList>
    </citation>
    <scope>NUCLEOTIDE SEQUENCE [LARGE SCALE GENOMIC DNA]</scope>
    <source>
        <strain evidence="8">cv. Matina 1-6</strain>
    </source>
</reference>
<dbReference type="GO" id="GO:0009725">
    <property type="term" value="P:response to hormone"/>
    <property type="evidence" value="ECO:0000318"/>
    <property type="project" value="GO_Central"/>
</dbReference>
<dbReference type="InParanoid" id="A0A061GPY8"/>
<dbReference type="InterPro" id="IPR004254">
    <property type="entry name" value="AdipoR/HlyIII-related"/>
</dbReference>
<evidence type="ECO:0000313" key="8">
    <source>
        <dbReference type="Proteomes" id="UP000026915"/>
    </source>
</evidence>
<dbReference type="eggNOG" id="KOG0748">
    <property type="taxonomic scope" value="Eukaryota"/>
</dbReference>
<evidence type="ECO:0000256" key="1">
    <source>
        <dbReference type="ARBA" id="ARBA00004141"/>
    </source>
</evidence>
<feature type="binding site" evidence="5">
    <location>
        <position position="354"/>
    </location>
    <ligand>
        <name>Zn(2+)</name>
        <dbReference type="ChEBI" id="CHEBI:29105"/>
    </ligand>
</feature>
<feature type="binding site" evidence="5">
    <location>
        <position position="205"/>
    </location>
    <ligand>
        <name>Zn(2+)</name>
        <dbReference type="ChEBI" id="CHEBI:29105"/>
    </ligand>
</feature>
<dbReference type="STRING" id="3641.A0A061GPY8"/>
<dbReference type="Proteomes" id="UP000026915">
    <property type="component" value="Chromosome 9"/>
</dbReference>
<dbReference type="FunCoup" id="A0A061GPY8">
    <property type="interactions" value="1753"/>
</dbReference>
<keyword evidence="3 6" id="KW-1133">Transmembrane helix</keyword>
<dbReference type="PANTHER" id="PTHR20855:SF115">
    <property type="entry name" value="HEPTAHELICAL TRANSMEMBRANE PROTEIN 1"/>
    <property type="match status" value="1"/>
</dbReference>
<accession>A0A061GPY8</accession>
<keyword evidence="2 6" id="KW-0812">Transmembrane</keyword>
<evidence type="ECO:0000256" key="5">
    <source>
        <dbReference type="PIRSR" id="PIRSR604254-1"/>
    </source>
</evidence>
<keyword evidence="4 6" id="KW-0472">Membrane</keyword>
<feature type="transmembrane region" description="Helical" evidence="6">
    <location>
        <begin position="248"/>
        <end position="268"/>
    </location>
</feature>
<keyword evidence="5" id="KW-0862">Zinc</keyword>
<dbReference type="PANTHER" id="PTHR20855">
    <property type="entry name" value="ADIPOR/PROGESTIN RECEPTOR-RELATED"/>
    <property type="match status" value="1"/>
</dbReference>
<dbReference type="GO" id="GO:0016020">
    <property type="term" value="C:membrane"/>
    <property type="evidence" value="ECO:0007669"/>
    <property type="project" value="UniProtKB-SubCell"/>
</dbReference>
<feature type="transmembrane region" description="Helical" evidence="6">
    <location>
        <begin position="352"/>
        <end position="372"/>
    </location>
</feature>
<evidence type="ECO:0000313" key="7">
    <source>
        <dbReference type="EMBL" id="EOY31192.1"/>
    </source>
</evidence>
<dbReference type="AlphaFoldDB" id="A0A061GPY8"/>
<dbReference type="Pfam" id="PF03006">
    <property type="entry name" value="HlyIII"/>
    <property type="match status" value="1"/>
</dbReference>
<keyword evidence="5" id="KW-0479">Metal-binding</keyword>
<keyword evidence="8" id="KW-1185">Reference proteome</keyword>
<dbReference type="GO" id="GO:0046872">
    <property type="term" value="F:metal ion binding"/>
    <property type="evidence" value="ECO:0007669"/>
    <property type="project" value="UniProtKB-KW"/>
</dbReference>
<feature type="transmembrane region" description="Helical" evidence="6">
    <location>
        <begin position="187"/>
        <end position="209"/>
    </location>
</feature>
<evidence type="ECO:0000256" key="4">
    <source>
        <dbReference type="ARBA" id="ARBA00023136"/>
    </source>
</evidence>
<sequence length="380" mass="43392">MTFIEDQAVVVLKRKNRKMDQTLDSKLVSQPVQVENRKKGDDEDDDDDDQSLNKARRRYALVSYKELPDYMKDNEFILNYYRANWSIKEALFSIFRWHNETLNVWTHLLGFVLFLGLTMANLVEVPQVADLITFLASRSFPISADSNVSHDSKELFMGATNLIDLKRITTPELDITPPVSPVTRWPFYVFLGGSMFCLLSSSICHLFSCHSHHLNLTLLRIDYAGITTMIITSFFPPIYYIFQCDPQWHFVYLGGITALGLFTIVTLLSPSLSTSKFRAFRALLFSSMGLFGIVPGIHAAIVNWSNPRRSITLAYEAAMAIFYLTGTMFYVSRIPERLKPGWFDLAGHSHQIFHILVVMGALAHYGASLVFLEWRDRNGC</sequence>
<feature type="binding site" evidence="5">
    <location>
        <position position="350"/>
    </location>
    <ligand>
        <name>Zn(2+)</name>
        <dbReference type="ChEBI" id="CHEBI:29105"/>
    </ligand>
</feature>
<dbReference type="Gramene" id="EOY31192">
    <property type="protein sequence ID" value="EOY31192"/>
    <property type="gene ID" value="TCM_038166"/>
</dbReference>
<dbReference type="GO" id="GO:0009744">
    <property type="term" value="P:response to sucrose"/>
    <property type="evidence" value="ECO:0007669"/>
    <property type="project" value="UniProtKB-ARBA"/>
</dbReference>
<evidence type="ECO:0000256" key="3">
    <source>
        <dbReference type="ARBA" id="ARBA00022989"/>
    </source>
</evidence>
<name>A0A061GPY8_THECC</name>
<evidence type="ECO:0000256" key="2">
    <source>
        <dbReference type="ARBA" id="ARBA00022692"/>
    </source>
</evidence>
<dbReference type="OMA" id="IGNACDY"/>
<protein>
    <submittedName>
        <fullName evidence="7">Heptahelical transmembrane protein1 isoform 2</fullName>
    </submittedName>
</protein>
<proteinExistence type="predicted"/>
<comment type="subcellular location">
    <subcellularLocation>
        <location evidence="1">Membrane</location>
        <topology evidence="1">Multi-pass membrane protein</topology>
    </subcellularLocation>
</comment>
<feature type="transmembrane region" description="Helical" evidence="6">
    <location>
        <begin position="221"/>
        <end position="242"/>
    </location>
</feature>
<feature type="transmembrane region" description="Helical" evidence="6">
    <location>
        <begin position="280"/>
        <end position="301"/>
    </location>
</feature>